<proteinExistence type="predicted"/>
<dbReference type="EMBL" id="RSCD01000015">
    <property type="protein sequence ID" value="RSH89006.1"/>
    <property type="molecule type" value="Genomic_DNA"/>
</dbReference>
<organism evidence="2 3">
    <name type="scientific">Saitozyma podzolica</name>
    <dbReference type="NCBI Taxonomy" id="1890683"/>
    <lineage>
        <taxon>Eukaryota</taxon>
        <taxon>Fungi</taxon>
        <taxon>Dikarya</taxon>
        <taxon>Basidiomycota</taxon>
        <taxon>Agaricomycotina</taxon>
        <taxon>Tremellomycetes</taxon>
        <taxon>Tremellales</taxon>
        <taxon>Trimorphomycetaceae</taxon>
        <taxon>Saitozyma</taxon>
    </lineage>
</organism>
<protein>
    <recommendedName>
        <fullName evidence="4">CCZ1/INTU/HSP4 first Longin domain-containing protein</fullName>
    </recommendedName>
</protein>
<gene>
    <name evidence="2" type="ORF">EHS25_002668</name>
</gene>
<evidence type="ECO:0000313" key="3">
    <source>
        <dbReference type="Proteomes" id="UP000279259"/>
    </source>
</evidence>
<reference evidence="2 3" key="1">
    <citation type="submission" date="2018-11" db="EMBL/GenBank/DDBJ databases">
        <title>Genome sequence of Saitozyma podzolica DSM 27192.</title>
        <authorList>
            <person name="Aliyu H."/>
            <person name="Gorte O."/>
            <person name="Ochsenreither K."/>
        </authorList>
    </citation>
    <scope>NUCLEOTIDE SEQUENCE [LARGE SCALE GENOMIC DNA]</scope>
    <source>
        <strain evidence="2 3">DSM 27192</strain>
    </source>
</reference>
<evidence type="ECO:0000313" key="2">
    <source>
        <dbReference type="EMBL" id="RSH89006.1"/>
    </source>
</evidence>
<dbReference type="InterPro" id="IPR013176">
    <property type="entry name" value="Ccz1"/>
</dbReference>
<feature type="region of interest" description="Disordered" evidence="1">
    <location>
        <begin position="20"/>
        <end position="46"/>
    </location>
</feature>
<dbReference type="AlphaFoldDB" id="A0A427YD53"/>
<feature type="compositionally biased region" description="Basic and acidic residues" evidence="1">
    <location>
        <begin position="423"/>
        <end position="443"/>
    </location>
</feature>
<dbReference type="GO" id="GO:0016192">
    <property type="term" value="P:vesicle-mediated transport"/>
    <property type="evidence" value="ECO:0007669"/>
    <property type="project" value="InterPro"/>
</dbReference>
<evidence type="ECO:0008006" key="4">
    <source>
        <dbReference type="Google" id="ProtNLM"/>
    </source>
</evidence>
<feature type="region of interest" description="Disordered" evidence="1">
    <location>
        <begin position="332"/>
        <end position="498"/>
    </location>
</feature>
<feature type="compositionally biased region" description="Basic and acidic residues" evidence="1">
    <location>
        <begin position="672"/>
        <end position="688"/>
    </location>
</feature>
<dbReference type="GO" id="GO:0035658">
    <property type="term" value="C:Mon1-Ccz1 complex"/>
    <property type="evidence" value="ECO:0007669"/>
    <property type="project" value="InterPro"/>
</dbReference>
<name>A0A427YD53_9TREE</name>
<feature type="region of interest" description="Disordered" evidence="1">
    <location>
        <begin position="283"/>
        <end position="318"/>
    </location>
</feature>
<dbReference type="OrthoDB" id="240546at2759"/>
<feature type="compositionally biased region" description="Low complexity" evidence="1">
    <location>
        <begin position="367"/>
        <end position="382"/>
    </location>
</feature>
<dbReference type="PANTHER" id="PTHR13056">
    <property type="entry name" value="VACUOLAR FUSION PROTEIN CCZ1 HOMOLOG-RELATED"/>
    <property type="match status" value="1"/>
</dbReference>
<dbReference type="Proteomes" id="UP000279259">
    <property type="component" value="Unassembled WGS sequence"/>
</dbReference>
<accession>A0A427YD53</accession>
<comment type="caution">
    <text evidence="2">The sequence shown here is derived from an EMBL/GenBank/DDBJ whole genome shotgun (WGS) entry which is preliminary data.</text>
</comment>
<sequence length="720" mass="76742">MPAPPALPLPASLSHFVLFSPTLRSPPPAPGDGSGDTDEPDSEERNHDLEADLREAAQILFYTSRQAGGVSRDKMLRQVGLAKGLMGFADMLAPGELDQPKFWSIRSHRTRMIVYSPEPDFFIYLNVTLAHAAPAAGATRGEPSSTAQGLSDRMLVDALARGYADFRLLHGPLAQLMPPSPSLSSLLEKYWTRFAFSLEATYLLSPPSPGLLQTWLGGFAPPLPDLSGAASRALETFIEDCDLEEQIVGIINAQGPLAVREPGHSAMDEAGMRYLHHLLEASLPPPAPVESQSKSDGRSGLGFGIRRKKERDESRKTSWASFGIGNAVSWVPGIGSKPVTPMPADEGKASKPQPSASVGGKVAEKVTSASSSTTPTATRWPSLGLTGLSEAMGNMGSALGLGTKPTDGSVEDTPARVEAGTAAREDVIEQQREPSEAKPEDPSSKPPGGADVSSTPDTHDSPQVHVSPPTEQEEETTPEPSGEAEGDRPDSSASHSHDVLQTSVVLPDLEAAVQTEPEVVIGWESRLVHVVDGETTTKRNLQWVIRDNILLFILHPAEAADTTDSSLSARSTLSLFSKLSVLLAPEQQSNSDVSTQLASSPHSPLSNSVIFHPSGSSTRISGPPIDAATGATMMELKDTIESYPNTSEIFARTSAGRFVLAKRTRTLSVPAQERDNSEADEPPHEQRGEVYMLVGRKDASLTDAEHAMRGLARAHPELVA</sequence>
<evidence type="ECO:0000256" key="1">
    <source>
        <dbReference type="SAM" id="MobiDB-lite"/>
    </source>
</evidence>
<keyword evidence="3" id="KW-1185">Reference proteome</keyword>
<feature type="compositionally biased region" description="Basic and acidic residues" evidence="1">
    <location>
        <begin position="485"/>
        <end position="498"/>
    </location>
</feature>
<dbReference type="PANTHER" id="PTHR13056:SF0">
    <property type="entry name" value="VACUOLAR FUSION PROTEIN CCZ1 HOMOLOG-RELATED"/>
    <property type="match status" value="1"/>
</dbReference>
<feature type="region of interest" description="Disordered" evidence="1">
    <location>
        <begin position="669"/>
        <end position="688"/>
    </location>
</feature>
<dbReference type="STRING" id="1890683.A0A427YD53"/>